<keyword evidence="1" id="KW-0812">Transmembrane</keyword>
<evidence type="ECO:0000313" key="3">
    <source>
        <dbReference type="EMBL" id="KIY52435.1"/>
    </source>
</evidence>
<name>A0A0D7AKP0_9AGAR</name>
<evidence type="ECO:0000313" key="4">
    <source>
        <dbReference type="Proteomes" id="UP000054144"/>
    </source>
</evidence>
<dbReference type="AlphaFoldDB" id="A0A0D7AKP0"/>
<keyword evidence="1" id="KW-1133">Transmembrane helix</keyword>
<dbReference type="InterPro" id="IPR045339">
    <property type="entry name" value="DUF6534"/>
</dbReference>
<proteinExistence type="predicted"/>
<feature type="domain" description="DUF6534" evidence="2">
    <location>
        <begin position="119"/>
        <end position="165"/>
    </location>
</feature>
<dbReference type="EMBL" id="KN881643">
    <property type="protein sequence ID" value="KIY52435.1"/>
    <property type="molecule type" value="Genomic_DNA"/>
</dbReference>
<protein>
    <recommendedName>
        <fullName evidence="2">DUF6534 domain-containing protein</fullName>
    </recommendedName>
</protein>
<dbReference type="OrthoDB" id="2535105at2759"/>
<sequence>MSVCSGPTSQSVKHVLNIGTEIRTTGFIGVPLCAGDTSSSSSHTMSRSYPKVRFDENGFSHVWILNFFPVSGHNWLIAVVIISTSLSQSILGLFYMFESLLNNGSERYSFLITPSFALTAAADILITIALTYYLQIRKSGHEATNSVINKIIVSTISNGLLTAYVGISV</sequence>
<dbReference type="Pfam" id="PF20152">
    <property type="entry name" value="DUF6534"/>
    <property type="match status" value="1"/>
</dbReference>
<accession>A0A0D7AKP0</accession>
<keyword evidence="1" id="KW-0472">Membrane</keyword>
<dbReference type="Proteomes" id="UP000054144">
    <property type="component" value="Unassembled WGS sequence"/>
</dbReference>
<keyword evidence="4" id="KW-1185">Reference proteome</keyword>
<feature type="transmembrane region" description="Helical" evidence="1">
    <location>
        <begin position="75"/>
        <end position="97"/>
    </location>
</feature>
<gene>
    <name evidence="3" type="ORF">FISHEDRAFT_69854</name>
</gene>
<reference evidence="3 4" key="1">
    <citation type="journal article" date="2015" name="Fungal Genet. Biol.">
        <title>Evolution of novel wood decay mechanisms in Agaricales revealed by the genome sequences of Fistulina hepatica and Cylindrobasidium torrendii.</title>
        <authorList>
            <person name="Floudas D."/>
            <person name="Held B.W."/>
            <person name="Riley R."/>
            <person name="Nagy L.G."/>
            <person name="Koehler G."/>
            <person name="Ransdell A.S."/>
            <person name="Younus H."/>
            <person name="Chow J."/>
            <person name="Chiniquy J."/>
            <person name="Lipzen A."/>
            <person name="Tritt A."/>
            <person name="Sun H."/>
            <person name="Haridas S."/>
            <person name="LaButti K."/>
            <person name="Ohm R.A."/>
            <person name="Kues U."/>
            <person name="Blanchette R.A."/>
            <person name="Grigoriev I.V."/>
            <person name="Minto R.E."/>
            <person name="Hibbett D.S."/>
        </authorList>
    </citation>
    <scope>NUCLEOTIDE SEQUENCE [LARGE SCALE GENOMIC DNA]</scope>
    <source>
        <strain evidence="3 4">ATCC 64428</strain>
    </source>
</reference>
<evidence type="ECO:0000259" key="2">
    <source>
        <dbReference type="Pfam" id="PF20152"/>
    </source>
</evidence>
<feature type="transmembrane region" description="Helical" evidence="1">
    <location>
        <begin position="147"/>
        <end position="167"/>
    </location>
</feature>
<feature type="transmembrane region" description="Helical" evidence="1">
    <location>
        <begin position="109"/>
        <end position="135"/>
    </location>
</feature>
<evidence type="ECO:0000256" key="1">
    <source>
        <dbReference type="SAM" id="Phobius"/>
    </source>
</evidence>
<organism evidence="3 4">
    <name type="scientific">Fistulina hepatica ATCC 64428</name>
    <dbReference type="NCBI Taxonomy" id="1128425"/>
    <lineage>
        <taxon>Eukaryota</taxon>
        <taxon>Fungi</taxon>
        <taxon>Dikarya</taxon>
        <taxon>Basidiomycota</taxon>
        <taxon>Agaricomycotina</taxon>
        <taxon>Agaricomycetes</taxon>
        <taxon>Agaricomycetidae</taxon>
        <taxon>Agaricales</taxon>
        <taxon>Fistulinaceae</taxon>
        <taxon>Fistulina</taxon>
    </lineage>
</organism>